<keyword evidence="5 6" id="KW-0472">Membrane</keyword>
<sequence>MKELLFHHKFENKLYFDWSDSCIEGKSLHFLDGSLDRYSGISIYDENNEFVADGWMDFEFDPGSNQLSVYWTFLDIYLNGQKIKAIQKNKMPTLSEERLMERSQEVDFIYFGFWKRVLMRIIDFAIIFIPIGLLYRFAVHESLQMNSILPFILMWIVTSAYYVLTISIFGGTPGKLILKAKVVDHSGNKLSFYKSLLRSIFYILYAVIMIFAFSSSNFKPINAPFDVIADLIGVVTIASDLVVLFNRRKKALHDYIAGSVVIKTSGGDQLKKRILISVIASTLILSACSNSGQNSSSNAGAVEALTSEVSKLKKGKCSAQG</sequence>
<feature type="transmembrane region" description="Helical" evidence="6">
    <location>
        <begin position="147"/>
        <end position="169"/>
    </location>
</feature>
<evidence type="ECO:0000313" key="8">
    <source>
        <dbReference type="EMBL" id="MDG0809112.1"/>
    </source>
</evidence>
<dbReference type="GO" id="GO:0005886">
    <property type="term" value="C:plasma membrane"/>
    <property type="evidence" value="ECO:0007669"/>
    <property type="project" value="UniProtKB-SubCell"/>
</dbReference>
<comment type="subcellular location">
    <subcellularLocation>
        <location evidence="1">Cell membrane</location>
        <topology evidence="1">Multi-pass membrane protein</topology>
    </subcellularLocation>
</comment>
<keyword evidence="2" id="KW-1003">Cell membrane</keyword>
<keyword evidence="3 6" id="KW-0812">Transmembrane</keyword>
<dbReference type="RefSeq" id="WP_277530211.1">
    <property type="nucleotide sequence ID" value="NZ_JAPDIA010000003.1"/>
</dbReference>
<dbReference type="AlphaFoldDB" id="A0A9X4QSZ0"/>
<accession>A0A9X4QSZ0</accession>
<evidence type="ECO:0000256" key="5">
    <source>
        <dbReference type="ARBA" id="ARBA00023136"/>
    </source>
</evidence>
<evidence type="ECO:0000256" key="6">
    <source>
        <dbReference type="SAM" id="Phobius"/>
    </source>
</evidence>
<organism evidence="8 9">
    <name type="scientific">Cohnella rhizosphaerae</name>
    <dbReference type="NCBI Taxonomy" id="1457232"/>
    <lineage>
        <taxon>Bacteria</taxon>
        <taxon>Bacillati</taxon>
        <taxon>Bacillota</taxon>
        <taxon>Bacilli</taxon>
        <taxon>Bacillales</taxon>
        <taxon>Paenibacillaceae</taxon>
        <taxon>Cohnella</taxon>
    </lineage>
</organism>
<feature type="transmembrane region" description="Helical" evidence="6">
    <location>
        <begin position="196"/>
        <end position="215"/>
    </location>
</feature>
<dbReference type="Pfam" id="PF06271">
    <property type="entry name" value="RDD"/>
    <property type="match status" value="1"/>
</dbReference>
<evidence type="ECO:0000256" key="1">
    <source>
        <dbReference type="ARBA" id="ARBA00004651"/>
    </source>
</evidence>
<dbReference type="EMBL" id="JAPDIA010000003">
    <property type="protein sequence ID" value="MDG0809112.1"/>
    <property type="molecule type" value="Genomic_DNA"/>
</dbReference>
<feature type="transmembrane region" description="Helical" evidence="6">
    <location>
        <begin position="227"/>
        <end position="245"/>
    </location>
</feature>
<protein>
    <submittedName>
        <fullName evidence="8">RDD family protein</fullName>
    </submittedName>
</protein>
<comment type="caution">
    <text evidence="8">The sequence shown here is derived from an EMBL/GenBank/DDBJ whole genome shotgun (WGS) entry which is preliminary data.</text>
</comment>
<dbReference type="InterPro" id="IPR010432">
    <property type="entry name" value="RDD"/>
</dbReference>
<dbReference type="InterPro" id="IPR051791">
    <property type="entry name" value="Pra-immunoreactive"/>
</dbReference>
<evidence type="ECO:0000256" key="3">
    <source>
        <dbReference type="ARBA" id="ARBA00022692"/>
    </source>
</evidence>
<evidence type="ECO:0000256" key="4">
    <source>
        <dbReference type="ARBA" id="ARBA00022989"/>
    </source>
</evidence>
<feature type="domain" description="RDD" evidence="7">
    <location>
        <begin position="112"/>
        <end position="258"/>
    </location>
</feature>
<keyword evidence="4 6" id="KW-1133">Transmembrane helix</keyword>
<dbReference type="Proteomes" id="UP001153404">
    <property type="component" value="Unassembled WGS sequence"/>
</dbReference>
<gene>
    <name evidence="8" type="ORF">OMP40_06750</name>
</gene>
<evidence type="ECO:0000259" key="7">
    <source>
        <dbReference type="Pfam" id="PF06271"/>
    </source>
</evidence>
<evidence type="ECO:0000256" key="2">
    <source>
        <dbReference type="ARBA" id="ARBA00022475"/>
    </source>
</evidence>
<feature type="transmembrane region" description="Helical" evidence="6">
    <location>
        <begin position="117"/>
        <end position="135"/>
    </location>
</feature>
<proteinExistence type="predicted"/>
<dbReference type="PANTHER" id="PTHR36115:SF4">
    <property type="entry name" value="MEMBRANE PROTEIN"/>
    <property type="match status" value="1"/>
</dbReference>
<dbReference type="PANTHER" id="PTHR36115">
    <property type="entry name" value="PROLINE-RICH ANTIGEN HOMOLOG-RELATED"/>
    <property type="match status" value="1"/>
</dbReference>
<reference evidence="8" key="1">
    <citation type="submission" date="2022-10" db="EMBL/GenBank/DDBJ databases">
        <title>Comparative genomic analysis of Cohnella hashimotonis sp. nov., isolated from the International Space Station.</title>
        <authorList>
            <person name="Simpson A."/>
            <person name="Venkateswaran K."/>
        </authorList>
    </citation>
    <scope>NUCLEOTIDE SEQUENCE</scope>
    <source>
        <strain evidence="8">DSM 28161</strain>
    </source>
</reference>
<evidence type="ECO:0000313" key="9">
    <source>
        <dbReference type="Proteomes" id="UP001153404"/>
    </source>
</evidence>
<keyword evidence="9" id="KW-1185">Reference proteome</keyword>
<name>A0A9X4QSZ0_9BACL</name>